<dbReference type="eggNOG" id="KOG1877">
    <property type="taxonomic scope" value="Eukaryota"/>
</dbReference>
<dbReference type="HOGENOM" id="CLU_371806_0_0_1"/>
<dbReference type="PhylomeDB" id="A7TRG9"/>
<dbReference type="EMBL" id="DS480479">
    <property type="protein sequence ID" value="EDO15129.1"/>
    <property type="molecule type" value="Genomic_DNA"/>
</dbReference>
<dbReference type="KEGG" id="vpo:Kpol_413p4"/>
<dbReference type="GO" id="GO:0005886">
    <property type="term" value="C:plasma membrane"/>
    <property type="evidence" value="ECO:0007669"/>
    <property type="project" value="TreeGrafter"/>
</dbReference>
<dbReference type="STRING" id="436907.A7TRG9"/>
<dbReference type="InterPro" id="IPR049150">
    <property type="entry name" value="EFR3_HEAT-like_rpt"/>
</dbReference>
<dbReference type="InParanoid" id="A7TRG9"/>
<evidence type="ECO:0000313" key="4">
    <source>
        <dbReference type="Proteomes" id="UP000000267"/>
    </source>
</evidence>
<protein>
    <recommendedName>
        <fullName evidence="2">Protein EFR3</fullName>
    </recommendedName>
</protein>
<dbReference type="PANTHER" id="PTHR47766">
    <property type="entry name" value="PROTEIN EFR3"/>
    <property type="match status" value="1"/>
</dbReference>
<dbReference type="InterPro" id="IPR039786">
    <property type="entry name" value="EFR3"/>
</dbReference>
<evidence type="ECO:0000313" key="3">
    <source>
        <dbReference type="EMBL" id="EDO15129.1"/>
    </source>
</evidence>
<dbReference type="GO" id="GO:0072659">
    <property type="term" value="P:protein localization to plasma membrane"/>
    <property type="evidence" value="ECO:0007669"/>
    <property type="project" value="InterPro"/>
</dbReference>
<dbReference type="RefSeq" id="XP_001642987.1">
    <property type="nucleotide sequence ID" value="XM_001642937.1"/>
</dbReference>
<dbReference type="OrthoDB" id="19232at2759"/>
<name>A7TRG9_VANPO</name>
<evidence type="ECO:0000256" key="2">
    <source>
        <dbReference type="ARBA" id="ARBA00017967"/>
    </source>
</evidence>
<gene>
    <name evidence="3" type="ORF">Kpol_413p4</name>
</gene>
<dbReference type="FunCoup" id="A7TRG9">
    <property type="interactions" value="71"/>
</dbReference>
<keyword evidence="4" id="KW-1185">Reference proteome</keyword>
<evidence type="ECO:0000256" key="1">
    <source>
        <dbReference type="ARBA" id="ARBA00010216"/>
    </source>
</evidence>
<dbReference type="Proteomes" id="UP000000267">
    <property type="component" value="Unassembled WGS sequence"/>
</dbReference>
<dbReference type="OMA" id="LYYVNSR"/>
<dbReference type="AlphaFoldDB" id="A7TRG9"/>
<sequence>MMRFIYTPKHQKLVNNCYPNGRTTDKKPKSSETAYLLYYVNSRRSKLEKVSSYMVKRSSSDLRNRRVGNISVTLALLDRIVIHCKENLNIFVKDFIFILNRILQDVGINNDVSILELIADVFKSICENIDDSLCSGDTEFVKMFQDFTKLYFNIVKDQLHNDDLLLRGCLNISYTTCLAGNPKLCDLITKSVHYTLLIFQEKYPNFKTTSLHSAASLPLTKKLSRTHTRTGISLTDGSLASDASITVLKSYFNTTETDKLTLALRAVLAQLQVTPNKELLELICEGIPVQLRYIVIILLVRQLSEKSTNYDTTLKLISSLLVSNVSIIGLSVLDIMRKLLAFQLENAENDNIVHECYTTISDLNEKIYYHEQTSDMLYELLTRLRIDTSQINKSILVNDVINIIRNTSNPCIGLDLFLELVPFINDDINNVLSLFDIVDDQIATGFLFSTLFKIIVDMSRNEEQGIMMRKVFNKFSNIALLSGLNYFLEIYNEPEPAYYYYHEEAATFLNLDDYKVQTKYKMENGLLFSSDDLMNFYSDAGTNKYSKRGIQIILSQGPSHLSSFDLTTDSNMTRSLSESVQRSFSGGVIGQPSTAPTPTTSSAMLGMMGLSSDSKSLNNFKGKSPKIKDLRIAFKKNPSGQDKENTILGTESLKSRVTNITFLLSELKSISTEVNKIQDPDEDEIVGLDKIDLARSNSLKLTPATSIASNKNRLQTDKENEEDNFKDATEDFELPGSRGKLFASI</sequence>
<proteinExistence type="inferred from homology"/>
<accession>A7TRG9</accession>
<dbReference type="PANTHER" id="PTHR47766:SF1">
    <property type="entry name" value="PROTEIN EFR3"/>
    <property type="match status" value="1"/>
</dbReference>
<reference evidence="3 4" key="1">
    <citation type="journal article" date="2007" name="Proc. Natl. Acad. Sci. U.S.A.">
        <title>Independent sorting-out of thousands of duplicated gene pairs in two yeast species descended from a whole-genome duplication.</title>
        <authorList>
            <person name="Scannell D.R."/>
            <person name="Frank A.C."/>
            <person name="Conant G.C."/>
            <person name="Byrne K.P."/>
            <person name="Woolfit M."/>
            <person name="Wolfe K.H."/>
        </authorList>
    </citation>
    <scope>NUCLEOTIDE SEQUENCE [LARGE SCALE GENOMIC DNA]</scope>
    <source>
        <strain evidence="4">ATCC 22028 / DSM 70294 / BCRC 21397 / CBS 2163 / NBRC 10782 / NRRL Y-8283 / UCD 57-17</strain>
    </source>
</reference>
<comment type="similarity">
    <text evidence="1">Belongs to the EFR3 family.</text>
</comment>
<dbReference type="Pfam" id="PF21072">
    <property type="entry name" value="EFR3"/>
    <property type="match status" value="1"/>
</dbReference>
<organism evidence="4">
    <name type="scientific">Vanderwaltozyma polyspora (strain ATCC 22028 / DSM 70294 / BCRC 21397 / CBS 2163 / NBRC 10782 / NRRL Y-8283 / UCD 57-17)</name>
    <name type="common">Kluyveromyces polysporus</name>
    <dbReference type="NCBI Taxonomy" id="436907"/>
    <lineage>
        <taxon>Eukaryota</taxon>
        <taxon>Fungi</taxon>
        <taxon>Dikarya</taxon>
        <taxon>Ascomycota</taxon>
        <taxon>Saccharomycotina</taxon>
        <taxon>Saccharomycetes</taxon>
        <taxon>Saccharomycetales</taxon>
        <taxon>Saccharomycetaceae</taxon>
        <taxon>Vanderwaltozyma</taxon>
    </lineage>
</organism>
<dbReference type="GeneID" id="5543190"/>